<feature type="domain" description="RRM" evidence="3">
    <location>
        <begin position="173"/>
        <end position="251"/>
    </location>
</feature>
<feature type="compositionally biased region" description="Polar residues" evidence="2">
    <location>
        <begin position="291"/>
        <end position="303"/>
    </location>
</feature>
<proteinExistence type="predicted"/>
<dbReference type="PROSITE" id="PS50102">
    <property type="entry name" value="RRM"/>
    <property type="match status" value="1"/>
</dbReference>
<dbReference type="SMART" id="SM00360">
    <property type="entry name" value="RRM"/>
    <property type="match status" value="1"/>
</dbReference>
<dbReference type="CDD" id="cd00590">
    <property type="entry name" value="RRM_SF"/>
    <property type="match status" value="1"/>
</dbReference>
<organism evidence="4 5">
    <name type="scientific">Mycena rosella</name>
    <name type="common">Pink bonnet</name>
    <name type="synonym">Agaricus rosellus</name>
    <dbReference type="NCBI Taxonomy" id="1033263"/>
    <lineage>
        <taxon>Eukaryota</taxon>
        <taxon>Fungi</taxon>
        <taxon>Dikarya</taxon>
        <taxon>Basidiomycota</taxon>
        <taxon>Agaricomycotina</taxon>
        <taxon>Agaricomycetes</taxon>
        <taxon>Agaricomycetidae</taxon>
        <taxon>Agaricales</taxon>
        <taxon>Marasmiineae</taxon>
        <taxon>Mycenaceae</taxon>
        <taxon>Mycena</taxon>
    </lineage>
</organism>
<dbReference type="AlphaFoldDB" id="A0AAD7DMV8"/>
<dbReference type="PANTHER" id="PTHR48034">
    <property type="entry name" value="TRANSFORMER-2 SEX-DETERMINING PROTEIN-RELATED"/>
    <property type="match status" value="1"/>
</dbReference>
<feature type="compositionally biased region" description="Basic and acidic residues" evidence="2">
    <location>
        <begin position="253"/>
        <end position="272"/>
    </location>
</feature>
<dbReference type="InterPro" id="IPR050441">
    <property type="entry name" value="RBM"/>
</dbReference>
<sequence length="615" mass="70087">MAASSSSGYGLPPHPYLHTSGESFLFIDHLPSHVSEENIKQIFQDPQLRATLSFNRSKNRRKRAEKALATLHLRPIPNLEPPVILKFCTTANLKAFEAPDPAVFPRVIKMLPAGCSEATLYDALRPYGSLYSVRIDPIAGGLVQFWTEDNAQDAEICLVAAQPKMVLQAYDPCSLFCSNISFDLNAAALRTHFTEFGTIISTEIITNLQTGKSRGIGFVTFLLASEASAAMAAMHGAEIQWRSLSVTYRVLKKGSDAKPEPPRRDIPAETKRPTPSPKPTTPSLKPTRPPQTNNEPSTTNKLNITQLNDKIKTLEGLYAAEVEERTAAQAENARLRDELESTKRGLEMAESRLKILQLEADRPLWERAKKKREEDEKAEVARDEQRRRAAELEESRRKMREFQAQEKERKRAAEEAEKAERLRREAEEKARQEKEEQERKARETAERERKAKEAREKREREQRWKAATQAEEARCATRDEQRWGAGAWTPARALERLRLQMDEFDRIKFSEAQPLTFRIIPWPVLTDPLDLDVEQIDWDAVETFFARAKAQMADNVAEYNSLVERVHRMFHPDKWKARGMLLTVMNEGLKDVLETAGNVVAQAMTPLWRKSKGYS</sequence>
<feature type="region of interest" description="Disordered" evidence="2">
    <location>
        <begin position="367"/>
        <end position="478"/>
    </location>
</feature>
<comment type="caution">
    <text evidence="4">The sequence shown here is derived from an EMBL/GenBank/DDBJ whole genome shotgun (WGS) entry which is preliminary data.</text>
</comment>
<dbReference type="InterPro" id="IPR035979">
    <property type="entry name" value="RBD_domain_sf"/>
</dbReference>
<feature type="region of interest" description="Disordered" evidence="2">
    <location>
        <begin position="253"/>
        <end position="303"/>
    </location>
</feature>
<dbReference type="InterPro" id="IPR000504">
    <property type="entry name" value="RRM_dom"/>
</dbReference>
<dbReference type="InterPro" id="IPR012677">
    <property type="entry name" value="Nucleotide-bd_a/b_plait_sf"/>
</dbReference>
<reference evidence="4" key="1">
    <citation type="submission" date="2023-03" db="EMBL/GenBank/DDBJ databases">
        <title>Massive genome expansion in bonnet fungi (Mycena s.s.) driven by repeated elements and novel gene families across ecological guilds.</title>
        <authorList>
            <consortium name="Lawrence Berkeley National Laboratory"/>
            <person name="Harder C.B."/>
            <person name="Miyauchi S."/>
            <person name="Viragh M."/>
            <person name="Kuo A."/>
            <person name="Thoen E."/>
            <person name="Andreopoulos B."/>
            <person name="Lu D."/>
            <person name="Skrede I."/>
            <person name="Drula E."/>
            <person name="Henrissat B."/>
            <person name="Morin E."/>
            <person name="Kohler A."/>
            <person name="Barry K."/>
            <person name="LaButti K."/>
            <person name="Morin E."/>
            <person name="Salamov A."/>
            <person name="Lipzen A."/>
            <person name="Mereny Z."/>
            <person name="Hegedus B."/>
            <person name="Baldrian P."/>
            <person name="Stursova M."/>
            <person name="Weitz H."/>
            <person name="Taylor A."/>
            <person name="Grigoriev I.V."/>
            <person name="Nagy L.G."/>
            <person name="Martin F."/>
            <person name="Kauserud H."/>
        </authorList>
    </citation>
    <scope>NUCLEOTIDE SEQUENCE</scope>
    <source>
        <strain evidence="4">CBHHK067</strain>
    </source>
</reference>
<evidence type="ECO:0000259" key="3">
    <source>
        <dbReference type="PROSITE" id="PS50102"/>
    </source>
</evidence>
<accession>A0AAD7DMV8</accession>
<evidence type="ECO:0000256" key="1">
    <source>
        <dbReference type="PROSITE-ProRule" id="PRU00176"/>
    </source>
</evidence>
<evidence type="ECO:0000313" key="4">
    <source>
        <dbReference type="EMBL" id="KAJ7694902.1"/>
    </source>
</evidence>
<evidence type="ECO:0000256" key="2">
    <source>
        <dbReference type="SAM" id="MobiDB-lite"/>
    </source>
</evidence>
<evidence type="ECO:0000313" key="5">
    <source>
        <dbReference type="Proteomes" id="UP001221757"/>
    </source>
</evidence>
<dbReference type="EMBL" id="JARKIE010000040">
    <property type="protein sequence ID" value="KAJ7694902.1"/>
    <property type="molecule type" value="Genomic_DNA"/>
</dbReference>
<dbReference type="Gene3D" id="3.30.70.330">
    <property type="match status" value="1"/>
</dbReference>
<keyword evidence="5" id="KW-1185">Reference proteome</keyword>
<name>A0AAD7DMV8_MYCRO</name>
<dbReference type="Pfam" id="PF00076">
    <property type="entry name" value="RRM_1"/>
    <property type="match status" value="1"/>
</dbReference>
<dbReference type="SUPFAM" id="SSF54928">
    <property type="entry name" value="RNA-binding domain, RBD"/>
    <property type="match status" value="2"/>
</dbReference>
<feature type="compositionally biased region" description="Basic and acidic residues" evidence="2">
    <location>
        <begin position="367"/>
        <end position="464"/>
    </location>
</feature>
<protein>
    <recommendedName>
        <fullName evidence="3">RRM domain-containing protein</fullName>
    </recommendedName>
</protein>
<keyword evidence="1" id="KW-0694">RNA-binding</keyword>
<dbReference type="GO" id="GO:0003723">
    <property type="term" value="F:RNA binding"/>
    <property type="evidence" value="ECO:0007669"/>
    <property type="project" value="UniProtKB-UniRule"/>
</dbReference>
<gene>
    <name evidence="4" type="ORF">B0H17DRAFT_1199050</name>
</gene>
<dbReference type="Proteomes" id="UP001221757">
    <property type="component" value="Unassembled WGS sequence"/>
</dbReference>